<keyword evidence="2" id="KW-1003">Cell membrane</keyword>
<feature type="transmembrane region" description="Helical" evidence="6">
    <location>
        <begin position="352"/>
        <end position="373"/>
    </location>
</feature>
<evidence type="ECO:0000256" key="2">
    <source>
        <dbReference type="ARBA" id="ARBA00022475"/>
    </source>
</evidence>
<evidence type="ECO:0000256" key="6">
    <source>
        <dbReference type="SAM" id="Phobius"/>
    </source>
</evidence>
<dbReference type="Pfam" id="PF02687">
    <property type="entry name" value="FtsX"/>
    <property type="match status" value="2"/>
</dbReference>
<evidence type="ECO:0000313" key="9">
    <source>
        <dbReference type="Proteomes" id="UP001198830"/>
    </source>
</evidence>
<feature type="transmembrane region" description="Helical" evidence="6">
    <location>
        <begin position="262"/>
        <end position="288"/>
    </location>
</feature>
<keyword evidence="9" id="KW-1185">Reference proteome</keyword>
<dbReference type="PANTHER" id="PTHR30287:SF1">
    <property type="entry name" value="INNER MEMBRANE PROTEIN"/>
    <property type="match status" value="1"/>
</dbReference>
<feature type="domain" description="ABC3 transporter permease C-terminal" evidence="7">
    <location>
        <begin position="265"/>
        <end position="383"/>
    </location>
</feature>
<keyword evidence="4 6" id="KW-1133">Transmembrane helix</keyword>
<dbReference type="InterPro" id="IPR038766">
    <property type="entry name" value="Membrane_comp_ABC_pdt"/>
</dbReference>
<evidence type="ECO:0000256" key="3">
    <source>
        <dbReference type="ARBA" id="ARBA00022692"/>
    </source>
</evidence>
<evidence type="ECO:0000256" key="5">
    <source>
        <dbReference type="ARBA" id="ARBA00023136"/>
    </source>
</evidence>
<evidence type="ECO:0000256" key="4">
    <source>
        <dbReference type="ARBA" id="ARBA00022989"/>
    </source>
</evidence>
<feature type="transmembrane region" description="Helical" evidence="6">
    <location>
        <begin position="803"/>
        <end position="829"/>
    </location>
</feature>
<dbReference type="RefSeq" id="WP_228227788.1">
    <property type="nucleotide sequence ID" value="NZ_JAJGNP010000016.1"/>
</dbReference>
<evidence type="ECO:0000259" key="7">
    <source>
        <dbReference type="Pfam" id="PF02687"/>
    </source>
</evidence>
<keyword evidence="3 6" id="KW-0812">Transmembrane</keyword>
<evidence type="ECO:0000256" key="1">
    <source>
        <dbReference type="ARBA" id="ARBA00004651"/>
    </source>
</evidence>
<feature type="domain" description="ABC3 transporter permease C-terminal" evidence="7">
    <location>
        <begin position="719"/>
        <end position="829"/>
    </location>
</feature>
<reference evidence="8 9" key="1">
    <citation type="submission" date="2021-10" db="EMBL/GenBank/DDBJ databases">
        <title>The diversity and Nitrogen Metabolism of Culturable Nitrate-Utilizing Bacteria Within the Oxygen Minimum Zone of the Changjiang (Yangtze River)Estuary.</title>
        <authorList>
            <person name="Zhang D."/>
            <person name="Zheng J."/>
            <person name="Liu S."/>
            <person name="He W."/>
        </authorList>
    </citation>
    <scope>NUCLEOTIDE SEQUENCE [LARGE SCALE GENOMIC DNA]</scope>
    <source>
        <strain evidence="8 9">FXH275-2</strain>
    </source>
</reference>
<keyword evidence="5 6" id="KW-0472">Membrane</keyword>
<dbReference type="PANTHER" id="PTHR30287">
    <property type="entry name" value="MEMBRANE COMPONENT OF PREDICTED ABC SUPERFAMILY METABOLITE UPTAKE TRANSPORTER"/>
    <property type="match status" value="1"/>
</dbReference>
<sequence>MSRLVWRAAWRIARRDLHLGFRGLRLLFLCLFLGVATLAAIGSLTSAITQELRDRGRLILGGDIEIGMTQREASLGDKQAFRQLGALSQTIRMRAMAQRVGQGRGNAPPAILTELKGVDAAYPLYGALALRHGIYRPLDAGDILIGDALSQRLGIGRGAKLRYGDALFIVRDIIVDEPDRLGEGFTLGPVAITSLSGLRRTGLIQPGSLYSTKYRIRLDPRYDAATVRKDWEKARAGEGWTFKDRDRAAPGANRFIDRMGQFLSLIGLAALVIAGIGVSNGVASYLAGKRNGIATLKVLGASAADIARIYRLQVGAVALLGIAAGLVVGAVLPPLVVALAGDVLPVSPGFRLFPLPLATSALYGLLIAFLFTFPPLARARTQPAAALFRGAIERRSGFDRRSLAAMTVAGLLLVALALGTAGDPLFSAAVLGAVGAVLLLLLGIGIAVRRIARRLPRPRRPWLRLALANLHRPGAQTAALIVALGLALTLFVTLAGIETSLDAEIRQVVPKKAPAQIVLDIPASQQQRFRTIARAQAPEAQLNIVPVLRGTITGYGDTRVADLAQLPEGAWFLRGERGVTYSAALPEGSDLVAGTWWPTDYRGPPLVSLDAEAARTLGIGVGDRLTVSILGREITARIASLRKVNWDTMGFNYVLVFSPVTLQSAPHSVAATITMDPRHDTAMTRALLAAFPGVSVIAVGDVIDQVGAILTQMSRAILVAASVAILAGIAVLVGAIAAARQSRSYDSVILKTLGATRLQLLGGQALEYGLLSVLLAVVALALGSAAAWFVIVQVFDFTWSPDWVVMLGTLAGGAFLTLGIGLAGALPLLSVRPARALRQV</sequence>
<feature type="transmembrane region" description="Helical" evidence="6">
    <location>
        <begin position="309"/>
        <end position="332"/>
    </location>
</feature>
<organism evidence="8 9">
    <name type="scientific">Sphingobium soli</name>
    <dbReference type="NCBI Taxonomy" id="1591116"/>
    <lineage>
        <taxon>Bacteria</taxon>
        <taxon>Pseudomonadati</taxon>
        <taxon>Pseudomonadota</taxon>
        <taxon>Alphaproteobacteria</taxon>
        <taxon>Sphingomonadales</taxon>
        <taxon>Sphingomonadaceae</taxon>
        <taxon>Sphingobium</taxon>
    </lineage>
</organism>
<protein>
    <submittedName>
        <fullName evidence="8">FtsX-like permease family protein</fullName>
    </submittedName>
</protein>
<dbReference type="EMBL" id="JAJGNP010000016">
    <property type="protein sequence ID" value="MCC4234164.1"/>
    <property type="molecule type" value="Genomic_DNA"/>
</dbReference>
<name>A0ABS8H6I1_9SPHN</name>
<accession>A0ABS8H6I1</accession>
<feature type="transmembrane region" description="Helical" evidence="6">
    <location>
        <begin position="716"/>
        <end position="739"/>
    </location>
</feature>
<feature type="transmembrane region" description="Helical" evidence="6">
    <location>
        <begin position="403"/>
        <end position="422"/>
    </location>
</feature>
<feature type="transmembrane region" description="Helical" evidence="6">
    <location>
        <begin position="768"/>
        <end position="791"/>
    </location>
</feature>
<dbReference type="InterPro" id="IPR003838">
    <property type="entry name" value="ABC3_permease_C"/>
</dbReference>
<feature type="transmembrane region" description="Helical" evidence="6">
    <location>
        <begin position="428"/>
        <end position="452"/>
    </location>
</feature>
<comment type="subcellular location">
    <subcellularLocation>
        <location evidence="1">Cell membrane</location>
        <topology evidence="1">Multi-pass membrane protein</topology>
    </subcellularLocation>
</comment>
<feature type="transmembrane region" description="Helical" evidence="6">
    <location>
        <begin position="473"/>
        <end position="497"/>
    </location>
</feature>
<proteinExistence type="predicted"/>
<comment type="caution">
    <text evidence="8">The sequence shown here is derived from an EMBL/GenBank/DDBJ whole genome shotgun (WGS) entry which is preliminary data.</text>
</comment>
<evidence type="ECO:0000313" key="8">
    <source>
        <dbReference type="EMBL" id="MCC4234164.1"/>
    </source>
</evidence>
<gene>
    <name evidence="8" type="ORF">LL253_15915</name>
</gene>
<dbReference type="Proteomes" id="UP001198830">
    <property type="component" value="Unassembled WGS sequence"/>
</dbReference>